<evidence type="ECO:0008006" key="3">
    <source>
        <dbReference type="Google" id="ProtNLM"/>
    </source>
</evidence>
<evidence type="ECO:0000313" key="2">
    <source>
        <dbReference type="Proteomes" id="UP000734854"/>
    </source>
</evidence>
<comment type="caution">
    <text evidence="1">The sequence shown here is derived from an EMBL/GenBank/DDBJ whole genome shotgun (WGS) entry which is preliminary data.</text>
</comment>
<name>A0A8J5CAR2_ZINOF</name>
<dbReference type="EMBL" id="JACMSC010000021">
    <property type="protein sequence ID" value="KAG6469759.1"/>
    <property type="molecule type" value="Genomic_DNA"/>
</dbReference>
<dbReference type="Proteomes" id="UP000734854">
    <property type="component" value="Unassembled WGS sequence"/>
</dbReference>
<reference evidence="1 2" key="1">
    <citation type="submission" date="2020-08" db="EMBL/GenBank/DDBJ databases">
        <title>Plant Genome Project.</title>
        <authorList>
            <person name="Zhang R.-G."/>
        </authorList>
    </citation>
    <scope>NUCLEOTIDE SEQUENCE [LARGE SCALE GENOMIC DNA]</scope>
    <source>
        <tissue evidence="1">Rhizome</tissue>
    </source>
</reference>
<organism evidence="1 2">
    <name type="scientific">Zingiber officinale</name>
    <name type="common">Ginger</name>
    <name type="synonym">Amomum zingiber</name>
    <dbReference type="NCBI Taxonomy" id="94328"/>
    <lineage>
        <taxon>Eukaryota</taxon>
        <taxon>Viridiplantae</taxon>
        <taxon>Streptophyta</taxon>
        <taxon>Embryophyta</taxon>
        <taxon>Tracheophyta</taxon>
        <taxon>Spermatophyta</taxon>
        <taxon>Magnoliopsida</taxon>
        <taxon>Liliopsida</taxon>
        <taxon>Zingiberales</taxon>
        <taxon>Zingiberaceae</taxon>
        <taxon>Zingiber</taxon>
    </lineage>
</organism>
<protein>
    <recommendedName>
        <fullName evidence="3">Protein kinase domain-containing protein</fullName>
    </recommendedName>
</protein>
<proteinExistence type="predicted"/>
<gene>
    <name evidence="1" type="ORF">ZIOFF_070690</name>
</gene>
<dbReference type="SUPFAM" id="SSF56112">
    <property type="entry name" value="Protein kinase-like (PK-like)"/>
    <property type="match status" value="1"/>
</dbReference>
<sequence length="68" mass="8017">MPWTSFNYFSTGAFGKLYKGTYNEEDVTIKLLEKPENDPERAQLMEQQFVQEVMMLEAPKYCEANWSL</sequence>
<dbReference type="Gene3D" id="3.30.200.20">
    <property type="entry name" value="Phosphorylase Kinase, domain 1"/>
    <property type="match status" value="1"/>
</dbReference>
<accession>A0A8J5CAR2</accession>
<evidence type="ECO:0000313" key="1">
    <source>
        <dbReference type="EMBL" id="KAG6469759.1"/>
    </source>
</evidence>
<dbReference type="InterPro" id="IPR011009">
    <property type="entry name" value="Kinase-like_dom_sf"/>
</dbReference>
<keyword evidence="2" id="KW-1185">Reference proteome</keyword>
<dbReference type="AlphaFoldDB" id="A0A8J5CAR2"/>